<name>A0ABV3RN27_9RHOB</name>
<dbReference type="PANTHER" id="PTHR43725">
    <property type="entry name" value="UDP-GLUCOSE 4-EPIMERASE"/>
    <property type="match status" value="1"/>
</dbReference>
<dbReference type="EMBL" id="JBFNXX010000008">
    <property type="protein sequence ID" value="MEW9920370.1"/>
    <property type="molecule type" value="Genomic_DNA"/>
</dbReference>
<accession>A0ABV3RN27</accession>
<keyword evidence="8" id="KW-1185">Reference proteome</keyword>
<dbReference type="InterPro" id="IPR036291">
    <property type="entry name" value="NAD(P)-bd_dom_sf"/>
</dbReference>
<sequence length="305" mass="32946">MRAVVLGGNGFIGSHVVDALLANGHKVTVFDRAMERYRDPLPGVDYMLGDFADKMALAEALNGKDVVFHLVSTTFPGTANLDPKADVTSNLIGTLSMIETMTSLGIGRLVYLSSGGTVYGTAPSHPIPEDYPLNPINSYGIVKVAIEHYLEMFRVNHGLQPIAIRAANPFGPRQRHTGVQGVVATFMRKVRDGQPIEIWGDGCVVRDFLHVADLAALCVKAAQSDFCGAVNVGSGQGRSLLELIEALSDVSGQRIAPNFKPGRKIDVPYSVLDITRASKVLGWKPATGFRDGLRETWEWVQQSSA</sequence>
<dbReference type="SUPFAM" id="SSF51735">
    <property type="entry name" value="NAD(P)-binding Rossmann-fold domains"/>
    <property type="match status" value="1"/>
</dbReference>
<feature type="domain" description="NAD-dependent epimerase/dehydratase" evidence="6">
    <location>
        <begin position="4"/>
        <end position="233"/>
    </location>
</feature>
<dbReference type="Proteomes" id="UP001556098">
    <property type="component" value="Unassembled WGS sequence"/>
</dbReference>
<dbReference type="InterPro" id="IPR001509">
    <property type="entry name" value="Epimerase_deHydtase"/>
</dbReference>
<organism evidence="7 8">
    <name type="scientific">Sulfitobacter sediminis</name>
    <dbReference type="NCBI Taxonomy" id="3234186"/>
    <lineage>
        <taxon>Bacteria</taxon>
        <taxon>Pseudomonadati</taxon>
        <taxon>Pseudomonadota</taxon>
        <taxon>Alphaproteobacteria</taxon>
        <taxon>Rhodobacterales</taxon>
        <taxon>Roseobacteraceae</taxon>
        <taxon>Sulfitobacter</taxon>
    </lineage>
</organism>
<dbReference type="RefSeq" id="WP_367878072.1">
    <property type="nucleotide sequence ID" value="NZ_JBFNXX010000008.1"/>
</dbReference>
<evidence type="ECO:0000256" key="2">
    <source>
        <dbReference type="ARBA" id="ARBA00007637"/>
    </source>
</evidence>
<evidence type="ECO:0000256" key="1">
    <source>
        <dbReference type="ARBA" id="ARBA00004947"/>
    </source>
</evidence>
<dbReference type="Gene3D" id="3.40.50.720">
    <property type="entry name" value="NAD(P)-binding Rossmann-like Domain"/>
    <property type="match status" value="1"/>
</dbReference>
<evidence type="ECO:0000259" key="6">
    <source>
        <dbReference type="Pfam" id="PF01370"/>
    </source>
</evidence>
<comment type="caution">
    <text evidence="7">The sequence shown here is derived from an EMBL/GenBank/DDBJ whole genome shotgun (WGS) entry which is preliminary data.</text>
</comment>
<evidence type="ECO:0000256" key="4">
    <source>
        <dbReference type="ARBA" id="ARBA00031367"/>
    </source>
</evidence>
<protein>
    <recommendedName>
        <fullName evidence="3">UDP-glucose 4-epimerase</fullName>
    </recommendedName>
    <alternativeName>
        <fullName evidence="5">Galactowaldenase</fullName>
    </alternativeName>
    <alternativeName>
        <fullName evidence="4">UDP-galactose 4-epimerase</fullName>
    </alternativeName>
</protein>
<dbReference type="PANTHER" id="PTHR43725:SF53">
    <property type="entry name" value="UDP-ARABINOSE 4-EPIMERASE 1"/>
    <property type="match status" value="1"/>
</dbReference>
<comment type="pathway">
    <text evidence="1">Carbohydrate metabolism; galactose metabolism.</text>
</comment>
<evidence type="ECO:0000313" key="8">
    <source>
        <dbReference type="Proteomes" id="UP001556098"/>
    </source>
</evidence>
<dbReference type="Pfam" id="PF01370">
    <property type="entry name" value="Epimerase"/>
    <property type="match status" value="1"/>
</dbReference>
<evidence type="ECO:0000313" key="7">
    <source>
        <dbReference type="EMBL" id="MEW9920370.1"/>
    </source>
</evidence>
<evidence type="ECO:0000256" key="5">
    <source>
        <dbReference type="ARBA" id="ARBA00033067"/>
    </source>
</evidence>
<comment type="similarity">
    <text evidence="2">Belongs to the NAD(P)-dependent epimerase/dehydratase family.</text>
</comment>
<evidence type="ECO:0000256" key="3">
    <source>
        <dbReference type="ARBA" id="ARBA00018569"/>
    </source>
</evidence>
<proteinExistence type="inferred from homology"/>
<reference evidence="7 8" key="1">
    <citation type="submission" date="2024-07" db="EMBL/GenBank/DDBJ databases">
        <title>Marimonas sp.nov., isolated from tidal-flat sediment.</title>
        <authorList>
            <person name="Jayan J.N."/>
            <person name="Lee S.S."/>
        </authorList>
    </citation>
    <scope>NUCLEOTIDE SEQUENCE [LARGE SCALE GENOMIC DNA]</scope>
    <source>
        <strain evidence="7 8">MJW-29</strain>
    </source>
</reference>
<gene>
    <name evidence="7" type="ORF">AB2B41_12205</name>
</gene>